<comment type="caution">
    <text evidence="1">The sequence shown here is derived from an EMBL/GenBank/DDBJ whole genome shotgun (WGS) entry which is preliminary data.</text>
</comment>
<sequence>MEEKEIMPGIFKISSYFKKLWKKKTALILSSFFGVPFVLPSASRSAFILMDDTLPCSTDKQEKASENARRDPERCFYMERDPYFGRSLWFHPVFDFIFPGWGFYTIPSFFRWFFREHGVLDRNERETRDFERYRDFLWRPRLFHDEIWKDAFETFEELRTKEIDNEEVFENKNEYKKGKESSWDESSKKVTSTFSKKMLRTFGDGSYETIEIIKRCFDDGTCETTKYTDSSNGKYAKKGEILDNKVQSPTSTCTEESAFHPAIDK</sequence>
<dbReference type="InterPro" id="IPR035187">
    <property type="entry name" value="Mpm1"/>
</dbReference>
<accession>M7NT83</accession>
<evidence type="ECO:0000313" key="2">
    <source>
        <dbReference type="Proteomes" id="UP000011958"/>
    </source>
</evidence>
<name>M7NT83_PNEMU</name>
<dbReference type="EMBL" id="AFWA02000004">
    <property type="protein sequence ID" value="EMR10276.1"/>
    <property type="molecule type" value="Genomic_DNA"/>
</dbReference>
<reference evidence="2" key="1">
    <citation type="journal article" date="2016" name="Nat. Commun.">
        <title>Genome analysis of three Pneumocystis species reveals adaptation mechanisms to life exclusively in mammalian hosts.</title>
        <authorList>
            <person name="Ma L."/>
            <person name="Chen Z."/>
            <person name="Huang D.W."/>
            <person name="Kutty G."/>
            <person name="Ishihara M."/>
            <person name="Wang H."/>
            <person name="Abouelleil A."/>
            <person name="Bishop L."/>
            <person name="Davey E."/>
            <person name="Deng R."/>
            <person name="Deng X."/>
            <person name="Fan L."/>
            <person name="Fantoni G."/>
            <person name="Fitzgerald M."/>
            <person name="Gogineni E."/>
            <person name="Goldberg J.M."/>
            <person name="Handley G."/>
            <person name="Hu X."/>
            <person name="Huber C."/>
            <person name="Jiao X."/>
            <person name="Jones K."/>
            <person name="Levin J.Z."/>
            <person name="Liu Y."/>
            <person name="Macdonald P."/>
            <person name="Melnikov A."/>
            <person name="Raley C."/>
            <person name="Sassi M."/>
            <person name="Sherman B.T."/>
            <person name="Song X."/>
            <person name="Sykes S."/>
            <person name="Tran B."/>
            <person name="Walsh L."/>
            <person name="Xia Y."/>
            <person name="Yang J."/>
            <person name="Young S."/>
            <person name="Zeng Q."/>
            <person name="Zheng X."/>
            <person name="Stephens R."/>
            <person name="Nusbaum C."/>
            <person name="Birren B.W."/>
            <person name="Azadi P."/>
            <person name="Lempicki R.A."/>
            <person name="Cuomo C.A."/>
            <person name="Kovacs J.A."/>
        </authorList>
    </citation>
    <scope>NUCLEOTIDE SEQUENCE [LARGE SCALE GENOMIC DNA]</scope>
    <source>
        <strain evidence="2">B123</strain>
    </source>
</reference>
<dbReference type="Proteomes" id="UP000011958">
    <property type="component" value="Unassembled WGS sequence"/>
</dbReference>
<dbReference type="VEuPathDB" id="FungiDB:PNEG_01540"/>
<dbReference type="AlphaFoldDB" id="M7NT83"/>
<gene>
    <name evidence="1" type="ORF">PNEG_01540</name>
</gene>
<dbReference type="OrthoDB" id="5335762at2759"/>
<dbReference type="HOGENOM" id="CLU_1050204_0_0_1"/>
<evidence type="ECO:0000313" key="1">
    <source>
        <dbReference type="EMBL" id="EMR10276.1"/>
    </source>
</evidence>
<dbReference type="Pfam" id="PF17234">
    <property type="entry name" value="MPM1"/>
    <property type="match status" value="1"/>
</dbReference>
<dbReference type="RefSeq" id="XP_007873486.1">
    <property type="nucleotide sequence ID" value="XM_007875295.1"/>
</dbReference>
<protein>
    <submittedName>
        <fullName evidence="1">Uncharacterized protein</fullName>
    </submittedName>
</protein>
<proteinExistence type="predicted"/>
<keyword evidence="2" id="KW-1185">Reference proteome</keyword>
<organism evidence="1 2">
    <name type="scientific">Pneumocystis murina (strain B123)</name>
    <name type="common">Mouse pneumocystis pneumonia agent</name>
    <name type="synonym">Pneumocystis carinii f. sp. muris</name>
    <dbReference type="NCBI Taxonomy" id="1069680"/>
    <lineage>
        <taxon>Eukaryota</taxon>
        <taxon>Fungi</taxon>
        <taxon>Dikarya</taxon>
        <taxon>Ascomycota</taxon>
        <taxon>Taphrinomycotina</taxon>
        <taxon>Pneumocystomycetes</taxon>
        <taxon>Pneumocystaceae</taxon>
        <taxon>Pneumocystis</taxon>
    </lineage>
</organism>
<dbReference type="GeneID" id="19895235"/>